<dbReference type="AlphaFoldDB" id="A0A6J4KP63"/>
<feature type="region of interest" description="Disordered" evidence="1">
    <location>
        <begin position="96"/>
        <end position="118"/>
    </location>
</feature>
<name>A0A6J4KP63_9BACT</name>
<feature type="region of interest" description="Disordered" evidence="1">
    <location>
        <begin position="1"/>
        <end position="72"/>
    </location>
</feature>
<organism evidence="2">
    <name type="scientific">uncultured Gemmatimonadota bacterium</name>
    <dbReference type="NCBI Taxonomy" id="203437"/>
    <lineage>
        <taxon>Bacteria</taxon>
        <taxon>Pseudomonadati</taxon>
        <taxon>Gemmatimonadota</taxon>
        <taxon>environmental samples</taxon>
    </lineage>
</organism>
<dbReference type="EMBL" id="CADCTV010000228">
    <property type="protein sequence ID" value="CAA9309691.1"/>
    <property type="molecule type" value="Genomic_DNA"/>
</dbReference>
<feature type="compositionally biased region" description="Low complexity" evidence="1">
    <location>
        <begin position="54"/>
        <end position="72"/>
    </location>
</feature>
<protein>
    <submittedName>
        <fullName evidence="2">COG2102: Predicted ATPases of PP-loop superfamily</fullName>
    </submittedName>
</protein>
<sequence>DLNGTRNPQLERRQGQRARPGPPPRRSARRSGRAAHHGDGGVRPGEHPRGAPLAPSRAGRSAGAAAPGSHAPARILERGVRCRARRCPRRAARAHAAGEAAGLRRHLPGGRAAVPRGTRRGARLRLALSALGRADERVGPGGVRQEDRGAAGVRRHAGAARGFRGAQLRCGAPRGSPRRGGPMRRAGGVPHLCIRGARVPESGALLGGRGGAPHGTVRVLRPPAQRRPRL</sequence>
<evidence type="ECO:0000313" key="2">
    <source>
        <dbReference type="EMBL" id="CAA9309691.1"/>
    </source>
</evidence>
<gene>
    <name evidence="2" type="ORF">AVDCRST_MAG89-1040</name>
</gene>
<evidence type="ECO:0000256" key="1">
    <source>
        <dbReference type="SAM" id="MobiDB-lite"/>
    </source>
</evidence>
<feature type="compositionally biased region" description="Basic residues" evidence="1">
    <location>
        <begin position="26"/>
        <end position="35"/>
    </location>
</feature>
<accession>A0A6J4KP63</accession>
<feature type="non-terminal residue" evidence="2">
    <location>
        <position position="1"/>
    </location>
</feature>
<feature type="non-terminal residue" evidence="2">
    <location>
        <position position="230"/>
    </location>
</feature>
<proteinExistence type="predicted"/>
<reference evidence="2" key="1">
    <citation type="submission" date="2020-02" db="EMBL/GenBank/DDBJ databases">
        <authorList>
            <person name="Meier V. D."/>
        </authorList>
    </citation>
    <scope>NUCLEOTIDE SEQUENCE</scope>
    <source>
        <strain evidence="2">AVDCRST_MAG89</strain>
    </source>
</reference>
<feature type="compositionally biased region" description="Basic and acidic residues" evidence="1">
    <location>
        <begin position="36"/>
        <end position="49"/>
    </location>
</feature>
<feature type="region of interest" description="Disordered" evidence="1">
    <location>
        <begin position="204"/>
        <end position="230"/>
    </location>
</feature>